<protein>
    <recommendedName>
        <fullName evidence="13">Kinesin motor domain-containing protein</fullName>
    </recommendedName>
</protein>
<dbReference type="EMBL" id="GEDC01004257">
    <property type="protein sequence ID" value="JAS33041.1"/>
    <property type="molecule type" value="Transcribed_RNA"/>
</dbReference>
<organism evidence="14">
    <name type="scientific">Clastoptera arizonana</name>
    <name type="common">Arizona spittle bug</name>
    <dbReference type="NCBI Taxonomy" id="38151"/>
    <lineage>
        <taxon>Eukaryota</taxon>
        <taxon>Metazoa</taxon>
        <taxon>Ecdysozoa</taxon>
        <taxon>Arthropoda</taxon>
        <taxon>Hexapoda</taxon>
        <taxon>Insecta</taxon>
        <taxon>Pterygota</taxon>
        <taxon>Neoptera</taxon>
        <taxon>Paraneoptera</taxon>
        <taxon>Hemiptera</taxon>
        <taxon>Auchenorrhyncha</taxon>
        <taxon>Cercopoidea</taxon>
        <taxon>Clastopteridae</taxon>
        <taxon>Clastoptera</taxon>
    </lineage>
</organism>
<dbReference type="GO" id="GO:0007052">
    <property type="term" value="P:mitotic spindle organization"/>
    <property type="evidence" value="ECO:0007669"/>
    <property type="project" value="TreeGrafter"/>
</dbReference>
<dbReference type="Gene3D" id="3.40.850.10">
    <property type="entry name" value="Kinesin motor domain"/>
    <property type="match status" value="1"/>
</dbReference>
<dbReference type="PANTHER" id="PTHR47969">
    <property type="entry name" value="CHROMOSOME-ASSOCIATED KINESIN KIF4A-RELATED"/>
    <property type="match status" value="1"/>
</dbReference>
<dbReference type="GO" id="GO:0005524">
    <property type="term" value="F:ATP binding"/>
    <property type="evidence" value="ECO:0007669"/>
    <property type="project" value="UniProtKB-UniRule"/>
</dbReference>
<feature type="region of interest" description="Disordered" evidence="12">
    <location>
        <begin position="1060"/>
        <end position="1118"/>
    </location>
</feature>
<feature type="compositionally biased region" description="Polar residues" evidence="12">
    <location>
        <begin position="1108"/>
        <end position="1118"/>
    </location>
</feature>
<comment type="similarity">
    <text evidence="9">Belongs to the TRAFAC class myosin-kinesin ATPase superfamily. Kinesin family. KIN-5/BimC subfamily.</text>
</comment>
<dbReference type="GO" id="GO:0008017">
    <property type="term" value="F:microtubule binding"/>
    <property type="evidence" value="ECO:0007669"/>
    <property type="project" value="InterPro"/>
</dbReference>
<dbReference type="InterPro" id="IPR027417">
    <property type="entry name" value="P-loop_NTPase"/>
</dbReference>
<feature type="coiled-coil region" evidence="11">
    <location>
        <begin position="913"/>
        <end position="947"/>
    </location>
</feature>
<dbReference type="InterPro" id="IPR036961">
    <property type="entry name" value="Kinesin_motor_dom_sf"/>
</dbReference>
<feature type="compositionally biased region" description="Acidic residues" evidence="12">
    <location>
        <begin position="978"/>
        <end position="988"/>
    </location>
</feature>
<dbReference type="PANTHER" id="PTHR47969:SF15">
    <property type="entry name" value="CHROMOSOME-ASSOCIATED KINESIN KIF4A-RELATED"/>
    <property type="match status" value="1"/>
</dbReference>
<gene>
    <name evidence="14" type="ORF">g.40703</name>
</gene>
<dbReference type="GO" id="GO:0007018">
    <property type="term" value="P:microtubule-based movement"/>
    <property type="evidence" value="ECO:0007669"/>
    <property type="project" value="InterPro"/>
</dbReference>
<dbReference type="SUPFAM" id="SSF52540">
    <property type="entry name" value="P-loop containing nucleoside triphosphate hydrolases"/>
    <property type="match status" value="1"/>
</dbReference>
<dbReference type="GO" id="GO:0003777">
    <property type="term" value="F:microtubule motor activity"/>
    <property type="evidence" value="ECO:0007669"/>
    <property type="project" value="InterPro"/>
</dbReference>
<dbReference type="FunFam" id="3.40.850.10:FF:000019">
    <property type="entry name" value="Kinesin-like protein KIN-5D"/>
    <property type="match status" value="1"/>
</dbReference>
<dbReference type="GO" id="GO:0005874">
    <property type="term" value="C:microtubule"/>
    <property type="evidence" value="ECO:0007669"/>
    <property type="project" value="UniProtKB-KW"/>
</dbReference>
<dbReference type="Pfam" id="PF25764">
    <property type="entry name" value="KIF21A_4th"/>
    <property type="match status" value="1"/>
</dbReference>
<dbReference type="SMART" id="SM00129">
    <property type="entry name" value="KISc"/>
    <property type="match status" value="1"/>
</dbReference>
<keyword evidence="8" id="KW-0206">Cytoskeleton</keyword>
<evidence type="ECO:0000256" key="5">
    <source>
        <dbReference type="ARBA" id="ARBA00022840"/>
    </source>
</evidence>
<evidence type="ECO:0000256" key="10">
    <source>
        <dbReference type="PROSITE-ProRule" id="PRU00283"/>
    </source>
</evidence>
<keyword evidence="2" id="KW-0963">Cytoplasm</keyword>
<dbReference type="PROSITE" id="PS00411">
    <property type="entry name" value="KINESIN_MOTOR_1"/>
    <property type="match status" value="1"/>
</dbReference>
<evidence type="ECO:0000256" key="12">
    <source>
        <dbReference type="SAM" id="MobiDB-lite"/>
    </source>
</evidence>
<feature type="region of interest" description="Disordered" evidence="12">
    <location>
        <begin position="974"/>
        <end position="994"/>
    </location>
</feature>
<feature type="coiled-coil region" evidence="11">
    <location>
        <begin position="736"/>
        <end position="794"/>
    </location>
</feature>
<dbReference type="GO" id="GO:0051231">
    <property type="term" value="P:spindle elongation"/>
    <property type="evidence" value="ECO:0007669"/>
    <property type="project" value="TreeGrafter"/>
</dbReference>
<evidence type="ECO:0000256" key="6">
    <source>
        <dbReference type="ARBA" id="ARBA00023054"/>
    </source>
</evidence>
<feature type="region of interest" description="Disordered" evidence="12">
    <location>
        <begin position="455"/>
        <end position="486"/>
    </location>
</feature>
<evidence type="ECO:0000313" key="14">
    <source>
        <dbReference type="EMBL" id="JAS33041.1"/>
    </source>
</evidence>
<proteinExistence type="inferred from homology"/>
<evidence type="ECO:0000256" key="8">
    <source>
        <dbReference type="ARBA" id="ARBA00023212"/>
    </source>
</evidence>
<evidence type="ECO:0000256" key="9">
    <source>
        <dbReference type="ARBA" id="ARBA00034704"/>
    </source>
</evidence>
<dbReference type="InterPro" id="IPR027640">
    <property type="entry name" value="Kinesin-like_fam"/>
</dbReference>
<dbReference type="AlphaFoldDB" id="A0A1B6E537"/>
<evidence type="ECO:0000256" key="2">
    <source>
        <dbReference type="ARBA" id="ARBA00022490"/>
    </source>
</evidence>
<feature type="compositionally biased region" description="Polar residues" evidence="12">
    <location>
        <begin position="1061"/>
        <end position="1071"/>
    </location>
</feature>
<evidence type="ECO:0000256" key="1">
    <source>
        <dbReference type="ARBA" id="ARBA00004245"/>
    </source>
</evidence>
<name>A0A1B6E537_9HEMI</name>
<sequence length="1118" mass="126679">MMDTVQVALRIRPLLDFESEKGCVSCLETFSDIRQVKISNNAFTFDYVFDQDVSQQDVYESAVKKLVLQLFKGYNVTVLAYGQTGSGKTHSMGTNNSSRIEEKGIIPRAVEDIFEHVSSDVEWEYEIKTSFVELYNEQLYDLLANKPKEQCIVDIREDSRGIVIPGLTEIAVSSAQSTLQCLDMGSCGRAVGSTAMNSKSSRSHAIFTIYLNITKKSNSSEAMSAKFHLVDLAGSERSKKTKAIGDRFKEGININKGLFILGNVISALGEGSQGFINYRDSKLTRLLQDSLGGNALTIMIACISPADANHYETLSTLRYADRAKKIKNKPIVNQDPKAAEIARLKRENEELKLELLARDGTGNKTTCPPEHLVLSQKLKMISEALRDVLAQNASLSERALIAEKASETFKQKLSVLNSEYNQAFVSLSNTLNEDQIKELSQLQSHILDIQAEQKRSEEEINTHQTSADRGMSEISPHTNEKDFDPVQNEDDERHLMKQSEYSKQLMELSEKLAWKEKVVSTLLSSNSEITEIQSMGENNLKELQQQIAALEVEKEELQNQLKSVQSNNNIKIAEQRRKQLQELEQKISNLTKKVTEQSRIIKMKEVSEKKIDVLNVEILSMKQAKVRLVNQMKTESEKYRSWRLERERELCKLKQQDRQRLNQITKMQVMHVKQQNVLKRKVEEAAAINKRLKDAMALQKSAQSRRNLNGNPEKISQWINQELEVLLSTLVAEKTLDQLIEDRATLNKDLIALKAKYAEPNLNPEDKTILQSEIKQLNQNIDLRSTQILDLKQKISDSDQENKAKTRWESLQSMVDAKYALKFLFEAVTNAMKESANKETMLQDIHDIQTETLNAVQVKEKELSRVYKAMQNLEREYEEKIFVLLRQLKGIENGSSTNKAELMEIEQDELSKMEELRSNLDHWIKKYNDLEEKCKELENQAAKKNVLKAVENVTPTQIKVQTKKTAMYFETPLKDVESDSSDDPENDPDWTRTPLYKRLQSLKARVNSNIGGAKRNSDGVIKCICRGNCSRKLCSCRKVGTKCAENCKCNSTICVNRDSDATGNNTSNDSGISPKKPRLTDSTSTELNTTYTTANSSISPSSTSNENQLNSTFVKPTS</sequence>
<keyword evidence="5 10" id="KW-0067">ATP-binding</keyword>
<evidence type="ECO:0000256" key="7">
    <source>
        <dbReference type="ARBA" id="ARBA00023175"/>
    </source>
</evidence>
<evidence type="ECO:0000256" key="4">
    <source>
        <dbReference type="ARBA" id="ARBA00022741"/>
    </source>
</evidence>
<reference evidence="14" key="1">
    <citation type="submission" date="2015-12" db="EMBL/GenBank/DDBJ databases">
        <title>De novo transcriptome assembly of four potential Pierce s Disease insect vectors from Arizona vineyards.</title>
        <authorList>
            <person name="Tassone E.E."/>
        </authorList>
    </citation>
    <scope>NUCLEOTIDE SEQUENCE</scope>
</reference>
<dbReference type="InterPro" id="IPR019821">
    <property type="entry name" value="Kinesin_motor_CS"/>
</dbReference>
<dbReference type="PROSITE" id="PS50067">
    <property type="entry name" value="KINESIN_MOTOR_2"/>
    <property type="match status" value="1"/>
</dbReference>
<keyword evidence="3" id="KW-0493">Microtubule</keyword>
<dbReference type="Pfam" id="PF00225">
    <property type="entry name" value="Kinesin"/>
    <property type="match status" value="1"/>
</dbReference>
<keyword evidence="4 10" id="KW-0547">Nucleotide-binding</keyword>
<feature type="compositionally biased region" description="Low complexity" evidence="12">
    <location>
        <begin position="1080"/>
        <end position="1107"/>
    </location>
</feature>
<dbReference type="GO" id="GO:0005875">
    <property type="term" value="C:microtubule associated complex"/>
    <property type="evidence" value="ECO:0007669"/>
    <property type="project" value="TreeGrafter"/>
</dbReference>
<evidence type="ECO:0000256" key="11">
    <source>
        <dbReference type="SAM" id="Coils"/>
    </source>
</evidence>
<keyword evidence="6 11" id="KW-0175">Coiled coil</keyword>
<feature type="binding site" evidence="10">
    <location>
        <begin position="82"/>
        <end position="89"/>
    </location>
    <ligand>
        <name>ATP</name>
        <dbReference type="ChEBI" id="CHEBI:30616"/>
    </ligand>
</feature>
<feature type="coiled-coil region" evidence="11">
    <location>
        <begin position="533"/>
        <end position="600"/>
    </location>
</feature>
<comment type="subcellular location">
    <subcellularLocation>
        <location evidence="1">Cytoplasm</location>
        <location evidence="1">Cytoskeleton</location>
    </subcellularLocation>
</comment>
<keyword evidence="7 10" id="KW-0505">Motor protein</keyword>
<evidence type="ECO:0000256" key="3">
    <source>
        <dbReference type="ARBA" id="ARBA00022701"/>
    </source>
</evidence>
<feature type="domain" description="Kinesin motor" evidence="13">
    <location>
        <begin position="4"/>
        <end position="326"/>
    </location>
</feature>
<dbReference type="CDD" id="cd01372">
    <property type="entry name" value="KISc_KIF4"/>
    <property type="match status" value="1"/>
</dbReference>
<dbReference type="InterPro" id="IPR001752">
    <property type="entry name" value="Kinesin_motor_dom"/>
</dbReference>
<evidence type="ECO:0000259" key="13">
    <source>
        <dbReference type="PROSITE" id="PS50067"/>
    </source>
</evidence>
<dbReference type="PRINTS" id="PR00380">
    <property type="entry name" value="KINESINHEAVY"/>
</dbReference>
<accession>A0A1B6E537</accession>